<evidence type="ECO:0000313" key="1">
    <source>
        <dbReference type="EnsemblMetazoa" id="CLYHEMP002789.1"/>
    </source>
</evidence>
<name>A0A7M5V383_9CNID</name>
<organism evidence="1 2">
    <name type="scientific">Clytia hemisphaerica</name>
    <dbReference type="NCBI Taxonomy" id="252671"/>
    <lineage>
        <taxon>Eukaryota</taxon>
        <taxon>Metazoa</taxon>
        <taxon>Cnidaria</taxon>
        <taxon>Hydrozoa</taxon>
        <taxon>Hydroidolina</taxon>
        <taxon>Leptothecata</taxon>
        <taxon>Obeliida</taxon>
        <taxon>Clytiidae</taxon>
        <taxon>Clytia</taxon>
    </lineage>
</organism>
<dbReference type="AlphaFoldDB" id="A0A7M5V383"/>
<dbReference type="Proteomes" id="UP000594262">
    <property type="component" value="Unplaced"/>
</dbReference>
<dbReference type="GeneID" id="136817925"/>
<dbReference type="EnsemblMetazoa" id="CLYHEMT002789.1">
    <property type="protein sequence ID" value="CLYHEMP002789.1"/>
    <property type="gene ID" value="CLYHEMG002789"/>
</dbReference>
<dbReference type="RefSeq" id="XP_066930368.1">
    <property type="nucleotide sequence ID" value="XM_067074267.1"/>
</dbReference>
<reference evidence="1" key="1">
    <citation type="submission" date="2021-01" db="UniProtKB">
        <authorList>
            <consortium name="EnsemblMetazoa"/>
        </authorList>
    </citation>
    <scope>IDENTIFICATION</scope>
</reference>
<evidence type="ECO:0000313" key="2">
    <source>
        <dbReference type="Proteomes" id="UP000594262"/>
    </source>
</evidence>
<proteinExistence type="predicted"/>
<sequence>MIVKMGKMLKNLIFGAKIIFGILFISQCTKSAETGDGVCTKLRPELLKVRLKGEIPKPAEIRKIFIRGCGEDFDENNHDFPFAFMEEITSMRLDFSQPGDLGYPAQSWVKYRGFEEAQLDKIRRLLAPLLKQKFSLRHYGMKKRGSIRSNFALWNDGTIENASSLGKDWNFLGDTAFTFWWFCINGKVPTNNRNFIENSAFYDEIEFNEKDIKERGLWNVEFFASTDLMKHADSLQNSPDKPILLRGKVQNLPEIVFGYFLLTNKMATLQLDEFEDSAEDTVTKILLNTITSVFPVFEVKIPGTINKTNWKERSKDEDDKKKDNDKH</sequence>
<accession>A0A7M5V383</accession>
<protein>
    <submittedName>
        <fullName evidence="1">Uncharacterized protein</fullName>
    </submittedName>
</protein>
<keyword evidence="2" id="KW-1185">Reference proteome</keyword>